<dbReference type="InParanoid" id="K2RDN3"/>
<dbReference type="AlphaFoldDB" id="K2RDN3"/>
<sequence length="156" mass="17372">MMSGGKAGIERMRSGGRSARMDSIDQRGDRERLFRGNEVDEDWVDDDDTAEGFPIESEGDFDPGPRRGWRRGWSRSRTPRERGTFYQRPVPRTEPWRRGGGTFESIPLSKYADKGKGVASSGRKGGGPARRLLSDMDTSDIASFITPIGSKPAYAR</sequence>
<dbReference type="EMBL" id="AHHD01000500">
    <property type="protein sequence ID" value="EKG11022.1"/>
    <property type="molecule type" value="Genomic_DNA"/>
</dbReference>
<accession>K2RDN3</accession>
<name>K2RDN3_MACPH</name>
<evidence type="ECO:0000313" key="2">
    <source>
        <dbReference type="EMBL" id="EKG11022.1"/>
    </source>
</evidence>
<dbReference type="HOGENOM" id="CLU_1686978_0_0_1"/>
<feature type="region of interest" description="Disordered" evidence="1">
    <location>
        <begin position="1"/>
        <end position="134"/>
    </location>
</feature>
<evidence type="ECO:0000313" key="3">
    <source>
        <dbReference type="Proteomes" id="UP000007129"/>
    </source>
</evidence>
<organism evidence="2 3">
    <name type="scientific">Macrophomina phaseolina (strain MS6)</name>
    <name type="common">Charcoal rot fungus</name>
    <dbReference type="NCBI Taxonomy" id="1126212"/>
    <lineage>
        <taxon>Eukaryota</taxon>
        <taxon>Fungi</taxon>
        <taxon>Dikarya</taxon>
        <taxon>Ascomycota</taxon>
        <taxon>Pezizomycotina</taxon>
        <taxon>Dothideomycetes</taxon>
        <taxon>Dothideomycetes incertae sedis</taxon>
        <taxon>Botryosphaeriales</taxon>
        <taxon>Botryosphaeriaceae</taxon>
        <taxon>Macrophomina</taxon>
    </lineage>
</organism>
<dbReference type="VEuPathDB" id="FungiDB:MPH_12025"/>
<proteinExistence type="predicted"/>
<feature type="compositionally biased region" description="Acidic residues" evidence="1">
    <location>
        <begin position="39"/>
        <end position="50"/>
    </location>
</feature>
<protein>
    <submittedName>
        <fullName evidence="2">Uncharacterized protein</fullName>
    </submittedName>
</protein>
<reference evidence="2 3" key="1">
    <citation type="journal article" date="2012" name="BMC Genomics">
        <title>Tools to kill: Genome of one of the most destructive plant pathogenic fungi Macrophomina phaseolina.</title>
        <authorList>
            <person name="Islam M.S."/>
            <person name="Haque M.S."/>
            <person name="Islam M.M."/>
            <person name="Emdad E.M."/>
            <person name="Halim A."/>
            <person name="Hossen Q.M.M."/>
            <person name="Hossain M.Z."/>
            <person name="Ahmed B."/>
            <person name="Rahim S."/>
            <person name="Rahman M.S."/>
            <person name="Alam M.M."/>
            <person name="Hou S."/>
            <person name="Wan X."/>
            <person name="Saito J.A."/>
            <person name="Alam M."/>
        </authorList>
    </citation>
    <scope>NUCLEOTIDE SEQUENCE [LARGE SCALE GENOMIC DNA]</scope>
    <source>
        <strain evidence="2 3">MS6</strain>
    </source>
</reference>
<comment type="caution">
    <text evidence="2">The sequence shown here is derived from an EMBL/GenBank/DDBJ whole genome shotgun (WGS) entry which is preliminary data.</text>
</comment>
<evidence type="ECO:0000256" key="1">
    <source>
        <dbReference type="SAM" id="MobiDB-lite"/>
    </source>
</evidence>
<gene>
    <name evidence="2" type="ORF">MPH_12025</name>
</gene>
<feature type="compositionally biased region" description="Basic and acidic residues" evidence="1">
    <location>
        <begin position="8"/>
        <end position="38"/>
    </location>
</feature>
<dbReference type="Proteomes" id="UP000007129">
    <property type="component" value="Unassembled WGS sequence"/>
</dbReference>